<feature type="region of interest" description="Disordered" evidence="1">
    <location>
        <begin position="125"/>
        <end position="155"/>
    </location>
</feature>
<dbReference type="EMBL" id="AWUE01012609">
    <property type="protein sequence ID" value="OMP08807.1"/>
    <property type="molecule type" value="Genomic_DNA"/>
</dbReference>
<evidence type="ECO:0000256" key="1">
    <source>
        <dbReference type="SAM" id="MobiDB-lite"/>
    </source>
</evidence>
<dbReference type="PANTHER" id="PTHR37610:SF40">
    <property type="entry name" value="OS01G0909600 PROTEIN"/>
    <property type="match status" value="1"/>
</dbReference>
<keyword evidence="4" id="KW-1185">Reference proteome</keyword>
<evidence type="ECO:0000259" key="2">
    <source>
        <dbReference type="Pfam" id="PF14244"/>
    </source>
</evidence>
<protein>
    <recommendedName>
        <fullName evidence="2">Retrotransposon Copia-like N-terminal domain-containing protein</fullName>
    </recommendedName>
</protein>
<dbReference type="OrthoDB" id="5544992at2759"/>
<evidence type="ECO:0000313" key="3">
    <source>
        <dbReference type="EMBL" id="OMP08807.1"/>
    </source>
</evidence>
<gene>
    <name evidence="3" type="ORF">COLO4_06105</name>
</gene>
<name>A0A1R3KNY9_9ROSI</name>
<accession>A0A1R3KNY9</accession>
<dbReference type="PANTHER" id="PTHR37610">
    <property type="entry name" value="CCHC-TYPE DOMAIN-CONTAINING PROTEIN"/>
    <property type="match status" value="1"/>
</dbReference>
<sequence length="155" mass="17748">MSLKLISYPLTNLNYVSWSRAAYVSLTGRGKLMLIEGDEKVPDKDNPKANTAKELWESIKTMYSHQNNVSRIYQLKKEIIEIKQGAKSSGRKNYLLTTLSVPFFTMKKAIQPEKNETVEASAMMTVKSDEEEETKIQQHTYKGKAKTKPRCDHCQ</sequence>
<reference evidence="4" key="1">
    <citation type="submission" date="2013-09" db="EMBL/GenBank/DDBJ databases">
        <title>Corchorus olitorius genome sequencing.</title>
        <authorList>
            <person name="Alam M."/>
            <person name="Haque M.S."/>
            <person name="Islam M.S."/>
            <person name="Emdad E.M."/>
            <person name="Islam M.M."/>
            <person name="Ahmed B."/>
            <person name="Halim A."/>
            <person name="Hossen Q.M.M."/>
            <person name="Hossain M.Z."/>
            <person name="Ahmed R."/>
            <person name="Khan M.M."/>
            <person name="Islam R."/>
            <person name="Rashid M.M."/>
            <person name="Khan S.A."/>
            <person name="Rahman M.S."/>
            <person name="Alam M."/>
            <person name="Yahiya A.S."/>
            <person name="Khan M.S."/>
            <person name="Azam M.S."/>
            <person name="Haque T."/>
            <person name="Lashkar M.Z.H."/>
            <person name="Akhand A.I."/>
            <person name="Morshed G."/>
            <person name="Roy S."/>
            <person name="Uddin K.S."/>
            <person name="Rabeya T."/>
            <person name="Hossain A.S."/>
            <person name="Chowdhury A."/>
            <person name="Snigdha A.R."/>
            <person name="Mortoza M.S."/>
            <person name="Matin S.A."/>
            <person name="Hoque S.M.E."/>
            <person name="Islam M.K."/>
            <person name="Roy D.K."/>
            <person name="Haider R."/>
            <person name="Moosa M.M."/>
            <person name="Elias S.M."/>
            <person name="Hasan A.M."/>
            <person name="Jahan S."/>
            <person name="Shafiuddin M."/>
            <person name="Mahmood N."/>
            <person name="Shommy N.S."/>
        </authorList>
    </citation>
    <scope>NUCLEOTIDE SEQUENCE [LARGE SCALE GENOMIC DNA]</scope>
    <source>
        <strain evidence="4">cv. O-4</strain>
    </source>
</reference>
<feature type="domain" description="Retrotransposon Copia-like N-terminal" evidence="2">
    <location>
        <begin position="2"/>
        <end position="42"/>
    </location>
</feature>
<proteinExistence type="predicted"/>
<evidence type="ECO:0000313" key="4">
    <source>
        <dbReference type="Proteomes" id="UP000187203"/>
    </source>
</evidence>
<dbReference type="Pfam" id="PF14244">
    <property type="entry name" value="Retrotran_gag_3"/>
    <property type="match status" value="1"/>
</dbReference>
<organism evidence="3 4">
    <name type="scientific">Corchorus olitorius</name>
    <dbReference type="NCBI Taxonomy" id="93759"/>
    <lineage>
        <taxon>Eukaryota</taxon>
        <taxon>Viridiplantae</taxon>
        <taxon>Streptophyta</taxon>
        <taxon>Embryophyta</taxon>
        <taxon>Tracheophyta</taxon>
        <taxon>Spermatophyta</taxon>
        <taxon>Magnoliopsida</taxon>
        <taxon>eudicotyledons</taxon>
        <taxon>Gunneridae</taxon>
        <taxon>Pentapetalae</taxon>
        <taxon>rosids</taxon>
        <taxon>malvids</taxon>
        <taxon>Malvales</taxon>
        <taxon>Malvaceae</taxon>
        <taxon>Grewioideae</taxon>
        <taxon>Apeibeae</taxon>
        <taxon>Corchorus</taxon>
    </lineage>
</organism>
<comment type="caution">
    <text evidence="3">The sequence shown here is derived from an EMBL/GenBank/DDBJ whole genome shotgun (WGS) entry which is preliminary data.</text>
</comment>
<dbReference type="Proteomes" id="UP000187203">
    <property type="component" value="Unassembled WGS sequence"/>
</dbReference>
<dbReference type="AlphaFoldDB" id="A0A1R3KNY9"/>
<dbReference type="InterPro" id="IPR029472">
    <property type="entry name" value="Copia-like_N"/>
</dbReference>